<keyword evidence="22" id="KW-1185">Reference proteome</keyword>
<evidence type="ECO:0000256" key="9">
    <source>
        <dbReference type="ARBA" id="ARBA00023237"/>
    </source>
</evidence>
<reference evidence="18 20" key="1">
    <citation type="submission" date="2018-06" db="EMBL/GenBank/DDBJ databases">
        <authorList>
            <consortium name="Pathogen Informatics"/>
            <person name="Doyle S."/>
        </authorList>
    </citation>
    <scope>NUCLEOTIDE SEQUENCE [LARGE SCALE GENOMIC DNA]</scope>
    <source>
        <strain evidence="18 20">NCTC10926</strain>
    </source>
</reference>
<dbReference type="InterPro" id="IPR039426">
    <property type="entry name" value="TonB-dep_rcpt-like"/>
</dbReference>
<keyword evidence="8 10" id="KW-0472">Membrane</keyword>
<evidence type="ECO:0000256" key="6">
    <source>
        <dbReference type="ARBA" id="ARBA00022729"/>
    </source>
</evidence>
<dbReference type="InterPro" id="IPR010949">
    <property type="entry name" value="TonB_Hb/transfer/lactofer_rcpt"/>
</dbReference>
<dbReference type="InterPro" id="IPR000531">
    <property type="entry name" value="Beta-barrel_TonB"/>
</dbReference>
<dbReference type="InterPro" id="IPR012910">
    <property type="entry name" value="Plug_dom"/>
</dbReference>
<dbReference type="GO" id="GO:0044718">
    <property type="term" value="P:siderophore transmembrane transport"/>
    <property type="evidence" value="ECO:0007669"/>
    <property type="project" value="TreeGrafter"/>
</dbReference>
<dbReference type="InterPro" id="IPR037066">
    <property type="entry name" value="Plug_dom_sf"/>
</dbReference>
<organism evidence="17 21">
    <name type="scientific">Avibacterium paragallinarum</name>
    <name type="common">Haemophilus gallinarum</name>
    <dbReference type="NCBI Taxonomy" id="728"/>
    <lineage>
        <taxon>Bacteria</taxon>
        <taxon>Pseudomonadati</taxon>
        <taxon>Pseudomonadota</taxon>
        <taxon>Gammaproteobacteria</taxon>
        <taxon>Pasteurellales</taxon>
        <taxon>Pasteurellaceae</taxon>
        <taxon>Avibacterium</taxon>
    </lineage>
</organism>
<dbReference type="EMBL" id="QJPJ01000009">
    <property type="protein sequence ID" value="PXZ38934.1"/>
    <property type="molecule type" value="Genomic_DNA"/>
</dbReference>
<evidence type="ECO:0000259" key="14">
    <source>
        <dbReference type="Pfam" id="PF07715"/>
    </source>
</evidence>
<evidence type="ECO:0000256" key="2">
    <source>
        <dbReference type="ARBA" id="ARBA00009810"/>
    </source>
</evidence>
<evidence type="ECO:0000313" key="18">
    <source>
        <dbReference type="EMBL" id="SUV40539.1"/>
    </source>
</evidence>
<dbReference type="EMBL" id="UFSW01000002">
    <property type="protein sequence ID" value="SUV40539.1"/>
    <property type="molecule type" value="Genomic_DNA"/>
</dbReference>
<evidence type="ECO:0000313" key="19">
    <source>
        <dbReference type="Proteomes" id="UP000247594"/>
    </source>
</evidence>
<dbReference type="InterPro" id="IPR011276">
    <property type="entry name" value="TonB_haem/Hb_rcpt"/>
</dbReference>
<evidence type="ECO:0000256" key="11">
    <source>
        <dbReference type="PROSITE-ProRule" id="PRU10144"/>
    </source>
</evidence>
<keyword evidence="3 10" id="KW-0813">Transport</keyword>
<evidence type="ECO:0000256" key="7">
    <source>
        <dbReference type="ARBA" id="ARBA00023077"/>
    </source>
</evidence>
<keyword evidence="4 10" id="KW-1134">Transmembrane beta strand</keyword>
<dbReference type="CDD" id="cd01347">
    <property type="entry name" value="ligand_gated_channel"/>
    <property type="match status" value="1"/>
</dbReference>
<dbReference type="Proteomes" id="UP001347884">
    <property type="component" value="Unassembled WGS sequence"/>
</dbReference>
<dbReference type="eggNOG" id="COG4771">
    <property type="taxonomic scope" value="Bacteria"/>
</dbReference>
<evidence type="ECO:0000256" key="10">
    <source>
        <dbReference type="PROSITE-ProRule" id="PRU01360"/>
    </source>
</evidence>
<dbReference type="NCBIfam" id="TIGR01786">
    <property type="entry name" value="TonB-hemlactrns"/>
    <property type="match status" value="1"/>
</dbReference>
<dbReference type="Pfam" id="PF07715">
    <property type="entry name" value="Plug"/>
    <property type="match status" value="1"/>
</dbReference>
<reference evidence="17 21" key="3">
    <citation type="submission" date="2018-11" db="EMBL/GenBank/DDBJ databases">
        <title>Sequencing Av. paragallinarum serogroups.</title>
        <authorList>
            <person name="Hellmuth J.E."/>
            <person name="Boucher C.E."/>
            <person name="Cason E.D."/>
        </authorList>
    </citation>
    <scope>NUCLEOTIDE SEQUENCE [LARGE SCALE GENOMIC DNA]</scope>
    <source>
        <strain evidence="17 21">SA-3</strain>
    </source>
</reference>
<keyword evidence="5 10" id="KW-0812">Transmembrane</keyword>
<dbReference type="InterPro" id="IPR010917">
    <property type="entry name" value="TonB_rcpt_CS"/>
</dbReference>
<dbReference type="Gene3D" id="2.40.170.20">
    <property type="entry name" value="TonB-dependent receptor, beta-barrel domain"/>
    <property type="match status" value="1"/>
</dbReference>
<comment type="similarity">
    <text evidence="2 10 12">Belongs to the TonB-dependent receptor family.</text>
</comment>
<dbReference type="SUPFAM" id="SSF56935">
    <property type="entry name" value="Porins"/>
    <property type="match status" value="1"/>
</dbReference>
<dbReference type="Pfam" id="PF00593">
    <property type="entry name" value="TonB_dep_Rec_b-barrel"/>
    <property type="match status" value="1"/>
</dbReference>
<evidence type="ECO:0000313" key="21">
    <source>
        <dbReference type="Proteomes" id="UP000294229"/>
    </source>
</evidence>
<dbReference type="STRING" id="728.VY92_03740"/>
<proteinExistence type="inferred from homology"/>
<gene>
    <name evidence="18" type="primary">hxuC</name>
    <name evidence="16" type="ORF">DM482_07035</name>
    <name evidence="17" type="ORF">EIG79_00740</name>
    <name evidence="15" type="ORF">M5S13_06405</name>
    <name evidence="18" type="ORF">NCTC10926_02583</name>
</gene>
<dbReference type="Gene3D" id="2.170.130.10">
    <property type="entry name" value="TonB-dependent receptor, plug domain"/>
    <property type="match status" value="1"/>
</dbReference>
<dbReference type="GO" id="GO:0015344">
    <property type="term" value="F:siderophore uptake transmembrane transporter activity"/>
    <property type="evidence" value="ECO:0007669"/>
    <property type="project" value="TreeGrafter"/>
</dbReference>
<keyword evidence="17" id="KW-0675">Receptor</keyword>
<dbReference type="EMBL" id="RQXS01000002">
    <property type="protein sequence ID" value="RZN61303.1"/>
    <property type="molecule type" value="Genomic_DNA"/>
</dbReference>
<evidence type="ECO:0000256" key="12">
    <source>
        <dbReference type="RuleBase" id="RU003357"/>
    </source>
</evidence>
<keyword evidence="7 12" id="KW-0798">TonB box</keyword>
<dbReference type="Proteomes" id="UP000254620">
    <property type="component" value="Unassembled WGS sequence"/>
</dbReference>
<dbReference type="EMBL" id="JAMDKF010000011">
    <property type="protein sequence ID" value="MEE6041516.1"/>
    <property type="molecule type" value="Genomic_DNA"/>
</dbReference>
<reference evidence="15" key="5">
    <citation type="submission" date="2022-05" db="EMBL/GenBank/DDBJ databases">
        <authorList>
            <person name="Chen Y."/>
            <person name="Zhu J."/>
            <person name="Zhu K."/>
        </authorList>
    </citation>
    <scope>NUCLEOTIDE SEQUENCE</scope>
    <source>
        <strain evidence="15">AV25</strain>
    </source>
</reference>
<evidence type="ECO:0000313" key="22">
    <source>
        <dbReference type="Proteomes" id="UP001347884"/>
    </source>
</evidence>
<feature type="domain" description="TonB-dependent receptor plug" evidence="14">
    <location>
        <begin position="42"/>
        <end position="143"/>
    </location>
</feature>
<comment type="subcellular location">
    <subcellularLocation>
        <location evidence="1 10">Cell outer membrane</location>
        <topology evidence="1 10">Multi-pass membrane protein</topology>
    </subcellularLocation>
</comment>
<dbReference type="Proteomes" id="UP000294229">
    <property type="component" value="Unassembled WGS sequence"/>
</dbReference>
<evidence type="ECO:0000313" key="20">
    <source>
        <dbReference type="Proteomes" id="UP000254620"/>
    </source>
</evidence>
<reference evidence="16 19" key="2">
    <citation type="submission" date="2018-06" db="EMBL/GenBank/DDBJ databases">
        <authorList>
            <person name="Teymurazov M."/>
            <person name="Kislichkina A."/>
            <person name="Abaymova A."/>
            <person name="Mukhina T."/>
            <person name="Mayskaya N."/>
            <person name="Svetoch E."/>
            <person name="Bogun A."/>
        </authorList>
    </citation>
    <scope>NUCLEOTIDE SEQUENCE [LARGE SCALE GENOMIC DNA]</scope>
    <source>
        <strain evidence="16 19">SCPM-O-B-8406</strain>
    </source>
</reference>
<reference evidence="15 22" key="4">
    <citation type="journal article" date="2022" name="Front. Microbiol.">
        <title>Commensal bacteria contribute to the growth of multidrug-resistant Avibacterium paragallinarum in chickens.</title>
        <authorList>
            <person name="Zhu J."/>
            <person name="Chen Y."/>
            <person name="Wu Y."/>
            <person name="Wang Y."/>
            <person name="Zhu K."/>
        </authorList>
    </citation>
    <scope>NUCLEOTIDE SEQUENCE [LARGE SCALE GENOMIC DNA]</scope>
    <source>
        <strain evidence="15 22">AV25</strain>
    </source>
</reference>
<evidence type="ECO:0000259" key="13">
    <source>
        <dbReference type="Pfam" id="PF00593"/>
    </source>
</evidence>
<dbReference type="OrthoDB" id="9764669at2"/>
<sequence length="719" mass="81027">MKLKRSPIYFALCSLLPSVGGAEMLEEIEVSALRDPTEYAQTQNKIERLDRNQLEETQATSVAQAISSKPNISISGGSRSLAQKVNIRGLSGTRVVQVIDGVRQNFNLEHRGSYFLPPSTLGQIEVVKGPSSALWGSGALGGVMAMRTLNAFDLLKNNEPWGVLVKQGYQSASSLSETQVAAYGANEKFDVLVQGFRNKSNNLRLGESLGELPYSGLTQQGGLLKAGWQINETNRLELNFRHTVNKQLAPANNEMAEPYTPIDFFDYVKKSRDTGGKVDYSEAGGTTDLAQQKIVDTGLSLRYLFNPESDWINSELTLYTNRTKETEQNQRTLANDETRYRTWGFNFRNTSEFERAAFIYGVDFYQDHAITLREKNNADACTGVNTSAANNGGIPVGCERFLGTAKYRPNPYNAKANVWGTYLLSHLKLAEQWTLSPALRFDHYKTSEVSSQSYQKSHLSPALTLSYQPTDWFDINVKYNEAFRAPSLQERYVSGNHFGYDRMLVTSFQSNPDLKPEVARNKEINFNFHWQNLWKAEDSLKISTALFQNDVKDFINLEVIKYNDEAKAIPEIFQYRNVQNARLRGVEFSTEYQTPNWSLYANYGMLRGKDRQTGEALENINADRIIVGGNYAVVADKFSVGGRLSHYFAQKRLPNKTTQEYPAYTLVDLTATYAPKQGEWENLRVDFAIENLFDKAYTQAFSLTPSAGRNVKVSVAYQF</sequence>
<dbReference type="AlphaFoldDB" id="A0A0F5F275"/>
<feature type="short sequence motif" description="TonB C-terminal box" evidence="11">
    <location>
        <begin position="702"/>
        <end position="719"/>
    </location>
</feature>
<protein>
    <submittedName>
        <fullName evidence="18">Heme/hemopexin utilization protein C</fullName>
    </submittedName>
    <submittedName>
        <fullName evidence="17">TonB-dependent hemoglobin/transferrin/lactoferrin family receptor</fullName>
    </submittedName>
</protein>
<evidence type="ECO:0000256" key="5">
    <source>
        <dbReference type="ARBA" id="ARBA00022692"/>
    </source>
</evidence>
<evidence type="ECO:0000256" key="8">
    <source>
        <dbReference type="ARBA" id="ARBA00023136"/>
    </source>
</evidence>
<keyword evidence="6" id="KW-0732">Signal</keyword>
<dbReference type="NCBIfam" id="TIGR01785">
    <property type="entry name" value="TonB-hemin"/>
    <property type="match status" value="1"/>
</dbReference>
<dbReference type="InterPro" id="IPR036942">
    <property type="entry name" value="Beta-barrel_TonB_sf"/>
</dbReference>
<dbReference type="GO" id="GO:0009279">
    <property type="term" value="C:cell outer membrane"/>
    <property type="evidence" value="ECO:0007669"/>
    <property type="project" value="UniProtKB-SubCell"/>
</dbReference>
<evidence type="ECO:0000313" key="15">
    <source>
        <dbReference type="EMBL" id="MEE6041516.1"/>
    </source>
</evidence>
<evidence type="ECO:0000313" key="17">
    <source>
        <dbReference type="EMBL" id="RZN61303.1"/>
    </source>
</evidence>
<dbReference type="PROSITE" id="PS01156">
    <property type="entry name" value="TONB_DEPENDENT_REC_2"/>
    <property type="match status" value="1"/>
</dbReference>
<accession>A0A0F5F275</accession>
<name>A0A0F5F275_AVIPA</name>
<evidence type="ECO:0000256" key="3">
    <source>
        <dbReference type="ARBA" id="ARBA00022448"/>
    </source>
</evidence>
<evidence type="ECO:0000256" key="4">
    <source>
        <dbReference type="ARBA" id="ARBA00022452"/>
    </source>
</evidence>
<evidence type="ECO:0000256" key="1">
    <source>
        <dbReference type="ARBA" id="ARBA00004571"/>
    </source>
</evidence>
<dbReference type="PANTHER" id="PTHR30069:SF41">
    <property type="entry name" value="HEME_HEMOPEXIN UTILIZATION PROTEIN C"/>
    <property type="match status" value="1"/>
</dbReference>
<dbReference type="PANTHER" id="PTHR30069">
    <property type="entry name" value="TONB-DEPENDENT OUTER MEMBRANE RECEPTOR"/>
    <property type="match status" value="1"/>
</dbReference>
<feature type="domain" description="TonB-dependent receptor-like beta-barrel" evidence="13">
    <location>
        <begin position="228"/>
        <end position="692"/>
    </location>
</feature>
<dbReference type="Proteomes" id="UP000247594">
    <property type="component" value="Unassembled WGS sequence"/>
</dbReference>
<dbReference type="GO" id="GO:0015232">
    <property type="term" value="F:heme transmembrane transporter activity"/>
    <property type="evidence" value="ECO:0007669"/>
    <property type="project" value="InterPro"/>
</dbReference>
<evidence type="ECO:0000313" key="16">
    <source>
        <dbReference type="EMBL" id="PXZ38934.1"/>
    </source>
</evidence>
<dbReference type="RefSeq" id="WP_046097756.1">
    <property type="nucleotide sequence ID" value="NZ_CP081939.1"/>
</dbReference>
<keyword evidence="9 10" id="KW-0998">Cell outer membrane</keyword>
<dbReference type="PROSITE" id="PS52016">
    <property type="entry name" value="TONB_DEPENDENT_REC_3"/>
    <property type="match status" value="1"/>
</dbReference>